<organism evidence="2">
    <name type="scientific">marine sediment metagenome</name>
    <dbReference type="NCBI Taxonomy" id="412755"/>
    <lineage>
        <taxon>unclassified sequences</taxon>
        <taxon>metagenomes</taxon>
        <taxon>ecological metagenomes</taxon>
    </lineage>
</organism>
<dbReference type="AlphaFoldDB" id="X1R088"/>
<dbReference type="EMBL" id="BARV01040712">
    <property type="protein sequence ID" value="GAI56520.1"/>
    <property type="molecule type" value="Genomic_DNA"/>
</dbReference>
<sequence length="51" mass="5800">MNVGERLKKLRKSLGLTQLQFAGRIPGKIDQTYIGKIEGGRQYPSLKLLER</sequence>
<feature type="domain" description="HTH cro/C1-type" evidence="1">
    <location>
        <begin position="7"/>
        <end position="51"/>
    </location>
</feature>
<dbReference type="SUPFAM" id="SSF47413">
    <property type="entry name" value="lambda repressor-like DNA-binding domains"/>
    <property type="match status" value="1"/>
</dbReference>
<dbReference type="Gene3D" id="1.10.260.40">
    <property type="entry name" value="lambda repressor-like DNA-binding domains"/>
    <property type="match status" value="1"/>
</dbReference>
<protein>
    <recommendedName>
        <fullName evidence="1">HTH cro/C1-type domain-containing protein</fullName>
    </recommendedName>
</protein>
<dbReference type="GO" id="GO:0003677">
    <property type="term" value="F:DNA binding"/>
    <property type="evidence" value="ECO:0007669"/>
    <property type="project" value="InterPro"/>
</dbReference>
<dbReference type="PROSITE" id="PS50943">
    <property type="entry name" value="HTH_CROC1"/>
    <property type="match status" value="1"/>
</dbReference>
<name>X1R088_9ZZZZ</name>
<proteinExistence type="predicted"/>
<evidence type="ECO:0000259" key="1">
    <source>
        <dbReference type="PROSITE" id="PS50943"/>
    </source>
</evidence>
<dbReference type="CDD" id="cd00093">
    <property type="entry name" value="HTH_XRE"/>
    <property type="match status" value="1"/>
</dbReference>
<dbReference type="InterPro" id="IPR001387">
    <property type="entry name" value="Cro/C1-type_HTH"/>
</dbReference>
<dbReference type="Pfam" id="PF12844">
    <property type="entry name" value="HTH_19"/>
    <property type="match status" value="1"/>
</dbReference>
<evidence type="ECO:0000313" key="2">
    <source>
        <dbReference type="EMBL" id="GAI56520.1"/>
    </source>
</evidence>
<accession>X1R088</accession>
<reference evidence="2" key="1">
    <citation type="journal article" date="2014" name="Front. Microbiol.">
        <title>High frequency of phylogenetically diverse reductive dehalogenase-homologous genes in deep subseafloor sedimentary metagenomes.</title>
        <authorList>
            <person name="Kawai M."/>
            <person name="Futagami T."/>
            <person name="Toyoda A."/>
            <person name="Takaki Y."/>
            <person name="Nishi S."/>
            <person name="Hori S."/>
            <person name="Arai W."/>
            <person name="Tsubouchi T."/>
            <person name="Morono Y."/>
            <person name="Uchiyama I."/>
            <person name="Ito T."/>
            <person name="Fujiyama A."/>
            <person name="Inagaki F."/>
            <person name="Takami H."/>
        </authorList>
    </citation>
    <scope>NUCLEOTIDE SEQUENCE</scope>
    <source>
        <strain evidence="2">Expedition CK06-06</strain>
    </source>
</reference>
<dbReference type="InterPro" id="IPR010982">
    <property type="entry name" value="Lambda_DNA-bd_dom_sf"/>
</dbReference>
<comment type="caution">
    <text evidence="2">The sequence shown here is derived from an EMBL/GenBank/DDBJ whole genome shotgun (WGS) entry which is preliminary data.</text>
</comment>
<gene>
    <name evidence="2" type="ORF">S06H3_61928</name>
</gene>